<dbReference type="InterPro" id="IPR003034">
    <property type="entry name" value="SAP_dom"/>
</dbReference>
<protein>
    <recommendedName>
        <fullName evidence="6 17">Postreplication repair E3 ubiquitin-protein ligase RAD18</fullName>
        <ecNumber evidence="5 17">2.3.2.27</ecNumber>
    </recommendedName>
    <alternativeName>
        <fullName evidence="17">RING-type E3 ubiquitin transferase RAD18</fullName>
    </alternativeName>
</protein>
<dbReference type="Proteomes" id="UP000237481">
    <property type="component" value="Unassembled WGS sequence"/>
</dbReference>
<comment type="function">
    <text evidence="17">E3 RING-finger protein, member of the UBC2/RAD6 epistasis group. Associates to the E2 ubiquitin conjugating enzyme UBC2/RAD6 to form the UBC2-RAD18 ubiquitin ligase complex involved in postreplicative repair (PRR) of damaged DNA.</text>
</comment>
<dbReference type="InterPro" id="IPR001841">
    <property type="entry name" value="Znf_RING"/>
</dbReference>
<dbReference type="PROSITE" id="PS50089">
    <property type="entry name" value="ZF_RING_2"/>
    <property type="match status" value="1"/>
</dbReference>
<gene>
    <name evidence="21" type="ORF">TPAR_07452</name>
</gene>
<dbReference type="PROSITE" id="PS50800">
    <property type="entry name" value="SAP"/>
    <property type="match status" value="1"/>
</dbReference>
<dbReference type="UniPathway" id="UPA00143"/>
<feature type="region of interest" description="Disordered" evidence="18">
    <location>
        <begin position="198"/>
        <end position="222"/>
    </location>
</feature>
<keyword evidence="14 17" id="KW-0234">DNA repair</keyword>
<keyword evidence="8 17" id="KW-0479">Metal-binding</keyword>
<comment type="subunit">
    <text evidence="17">Interacts with E2 UBC2, forming a complex with ubiquitin ligase activity.</text>
</comment>
<comment type="pathway">
    <text evidence="3 17">Protein modification; protein ubiquitination.</text>
</comment>
<keyword evidence="11 17" id="KW-0833">Ubl conjugation pathway</keyword>
<dbReference type="PANTHER" id="PTHR14134">
    <property type="entry name" value="E3 UBIQUITIN-PROTEIN LIGASE RAD18"/>
    <property type="match status" value="1"/>
</dbReference>
<feature type="compositionally biased region" description="Gly residues" evidence="18">
    <location>
        <begin position="383"/>
        <end position="394"/>
    </location>
</feature>
<keyword evidence="7 17" id="KW-0808">Transferase</keyword>
<comment type="caution">
    <text evidence="21">The sequence shown here is derived from an EMBL/GenBank/DDBJ whole genome shotgun (WGS) entry which is preliminary data.</text>
</comment>
<evidence type="ECO:0000256" key="18">
    <source>
        <dbReference type="SAM" id="MobiDB-lite"/>
    </source>
</evidence>
<keyword evidence="12 17" id="KW-0862">Zinc</keyword>
<evidence type="ECO:0000256" key="6">
    <source>
        <dbReference type="ARBA" id="ARBA00015551"/>
    </source>
</evidence>
<evidence type="ECO:0000256" key="3">
    <source>
        <dbReference type="ARBA" id="ARBA00004906"/>
    </source>
</evidence>
<name>A0A2S4KQA5_9HYPO</name>
<dbReference type="EMBL" id="PKSG01000881">
    <property type="protein sequence ID" value="POR32350.1"/>
    <property type="molecule type" value="Genomic_DNA"/>
</dbReference>
<feature type="compositionally biased region" description="Acidic residues" evidence="18">
    <location>
        <begin position="152"/>
        <end position="164"/>
    </location>
</feature>
<evidence type="ECO:0000256" key="12">
    <source>
        <dbReference type="ARBA" id="ARBA00022833"/>
    </source>
</evidence>
<evidence type="ECO:0000256" key="4">
    <source>
        <dbReference type="ARBA" id="ARBA00009506"/>
    </source>
</evidence>
<keyword evidence="22" id="KW-1185">Reference proteome</keyword>
<evidence type="ECO:0000259" key="19">
    <source>
        <dbReference type="PROSITE" id="PS50089"/>
    </source>
</evidence>
<accession>A0A2S4KQA5</accession>
<evidence type="ECO:0000256" key="9">
    <source>
        <dbReference type="ARBA" id="ARBA00022763"/>
    </source>
</evidence>
<feature type="region of interest" description="Disordered" evidence="18">
    <location>
        <begin position="373"/>
        <end position="478"/>
    </location>
</feature>
<dbReference type="GO" id="GO:0006301">
    <property type="term" value="P:DNA damage tolerance"/>
    <property type="evidence" value="ECO:0007669"/>
    <property type="project" value="InterPro"/>
</dbReference>
<keyword evidence="13 17" id="KW-0238">DNA-binding</keyword>
<dbReference type="InterPro" id="IPR006642">
    <property type="entry name" value="Rad18_UBZ4"/>
</dbReference>
<evidence type="ECO:0000256" key="15">
    <source>
        <dbReference type="ARBA" id="ARBA00023242"/>
    </source>
</evidence>
<comment type="similarity">
    <text evidence="4 17">Belongs to the RAD18 family.</text>
</comment>
<dbReference type="InterPro" id="IPR017907">
    <property type="entry name" value="Znf_RING_CS"/>
</dbReference>
<evidence type="ECO:0000256" key="5">
    <source>
        <dbReference type="ARBA" id="ARBA00012483"/>
    </source>
</evidence>
<feature type="region of interest" description="Disordered" evidence="18">
    <location>
        <begin position="141"/>
        <end position="164"/>
    </location>
</feature>
<evidence type="ECO:0000313" key="22">
    <source>
        <dbReference type="Proteomes" id="UP000237481"/>
    </source>
</evidence>
<dbReference type="Pfam" id="PF13923">
    <property type="entry name" value="zf-C3HC4_2"/>
    <property type="match status" value="1"/>
</dbReference>
<dbReference type="NCBIfam" id="TIGR00599">
    <property type="entry name" value="rad18"/>
    <property type="match status" value="1"/>
</dbReference>
<keyword evidence="15 17" id="KW-0539">Nucleus</keyword>
<comment type="catalytic activity">
    <reaction evidence="1 17">
        <text>S-ubiquitinyl-[E2 ubiquitin-conjugating enzyme]-L-cysteine + [acceptor protein]-L-lysine = [E2 ubiquitin-conjugating enzyme]-L-cysteine + N(6)-ubiquitinyl-[acceptor protein]-L-lysine.</text>
        <dbReference type="EC" id="2.3.2.27"/>
    </reaction>
</comment>
<feature type="compositionally biased region" description="Polar residues" evidence="18">
    <location>
        <begin position="198"/>
        <end position="219"/>
    </location>
</feature>
<dbReference type="STRING" id="94208.A0A2S4KQA5"/>
<evidence type="ECO:0000313" key="21">
    <source>
        <dbReference type="EMBL" id="POR32350.1"/>
    </source>
</evidence>
<dbReference type="SMART" id="SM00513">
    <property type="entry name" value="SAP"/>
    <property type="match status" value="1"/>
</dbReference>
<reference evidence="21 22" key="1">
    <citation type="submission" date="2018-01" db="EMBL/GenBank/DDBJ databases">
        <title>Harnessing the power of phylogenomics to disentangle the directionality and signatures of interkingdom host jumping in the parasitic fungal genus Tolypocladium.</title>
        <authorList>
            <person name="Quandt C.A."/>
            <person name="Patterson W."/>
            <person name="Spatafora J.W."/>
        </authorList>
    </citation>
    <scope>NUCLEOTIDE SEQUENCE [LARGE SCALE GENOMIC DNA]</scope>
    <source>
        <strain evidence="21 22">NRBC 100945</strain>
    </source>
</reference>
<dbReference type="GO" id="GO:0061630">
    <property type="term" value="F:ubiquitin protein ligase activity"/>
    <property type="evidence" value="ECO:0007669"/>
    <property type="project" value="UniProtKB-UniRule"/>
</dbReference>
<keyword evidence="10 16" id="KW-0863">Zinc-finger</keyword>
<organism evidence="21 22">
    <name type="scientific">Tolypocladium paradoxum</name>
    <dbReference type="NCBI Taxonomy" id="94208"/>
    <lineage>
        <taxon>Eukaryota</taxon>
        <taxon>Fungi</taxon>
        <taxon>Dikarya</taxon>
        <taxon>Ascomycota</taxon>
        <taxon>Pezizomycotina</taxon>
        <taxon>Sordariomycetes</taxon>
        <taxon>Hypocreomycetidae</taxon>
        <taxon>Hypocreales</taxon>
        <taxon>Ophiocordycipitaceae</taxon>
        <taxon>Tolypocladium</taxon>
    </lineage>
</organism>
<evidence type="ECO:0000256" key="8">
    <source>
        <dbReference type="ARBA" id="ARBA00022723"/>
    </source>
</evidence>
<evidence type="ECO:0000256" key="13">
    <source>
        <dbReference type="ARBA" id="ARBA00023125"/>
    </source>
</evidence>
<evidence type="ECO:0000256" key="16">
    <source>
        <dbReference type="PROSITE-ProRule" id="PRU00175"/>
    </source>
</evidence>
<feature type="domain" description="RING-type" evidence="19">
    <location>
        <begin position="29"/>
        <end position="67"/>
    </location>
</feature>
<dbReference type="InterPro" id="IPR013083">
    <property type="entry name" value="Znf_RING/FYVE/PHD"/>
</dbReference>
<dbReference type="EC" id="2.3.2.27" evidence="5 17"/>
<keyword evidence="9 17" id="KW-0227">DNA damage</keyword>
<evidence type="ECO:0000256" key="1">
    <source>
        <dbReference type="ARBA" id="ARBA00000900"/>
    </source>
</evidence>
<dbReference type="PANTHER" id="PTHR14134:SF2">
    <property type="entry name" value="E3 UBIQUITIN-PROTEIN LIGASE RAD18"/>
    <property type="match status" value="1"/>
</dbReference>
<evidence type="ECO:0000256" key="7">
    <source>
        <dbReference type="ARBA" id="ARBA00022679"/>
    </source>
</evidence>
<feature type="region of interest" description="Disordered" evidence="18">
    <location>
        <begin position="103"/>
        <end position="129"/>
    </location>
</feature>
<dbReference type="PROSITE" id="PS00518">
    <property type="entry name" value="ZF_RING_1"/>
    <property type="match status" value="1"/>
</dbReference>
<evidence type="ECO:0000256" key="11">
    <source>
        <dbReference type="ARBA" id="ARBA00022786"/>
    </source>
</evidence>
<dbReference type="GO" id="GO:0006513">
    <property type="term" value="P:protein monoubiquitination"/>
    <property type="evidence" value="ECO:0007669"/>
    <property type="project" value="InterPro"/>
</dbReference>
<dbReference type="SMART" id="SM00184">
    <property type="entry name" value="RING"/>
    <property type="match status" value="1"/>
</dbReference>
<dbReference type="InterPro" id="IPR039577">
    <property type="entry name" value="Rad18"/>
</dbReference>
<proteinExistence type="inferred from homology"/>
<evidence type="ECO:0000256" key="2">
    <source>
        <dbReference type="ARBA" id="ARBA00004123"/>
    </source>
</evidence>
<dbReference type="OrthoDB" id="9049620at2759"/>
<evidence type="ECO:0000256" key="14">
    <source>
        <dbReference type="ARBA" id="ARBA00023204"/>
    </source>
</evidence>
<evidence type="ECO:0000256" key="10">
    <source>
        <dbReference type="ARBA" id="ARBA00022771"/>
    </source>
</evidence>
<dbReference type="FunFam" id="3.30.40.10:FF:000172">
    <property type="entry name" value="E3 ubiquitin-protein ligase RAD18"/>
    <property type="match status" value="1"/>
</dbReference>
<dbReference type="Gene3D" id="3.30.40.10">
    <property type="entry name" value="Zinc/RING finger domain, C3HC4 (zinc finger)"/>
    <property type="match status" value="1"/>
</dbReference>
<dbReference type="InterPro" id="IPR004580">
    <property type="entry name" value="Rad18_fungi"/>
</dbReference>
<comment type="subcellular location">
    <subcellularLocation>
        <location evidence="2 17">Nucleus</location>
    </subcellularLocation>
</comment>
<dbReference type="GO" id="GO:0005634">
    <property type="term" value="C:nucleus"/>
    <property type="evidence" value="ECO:0007669"/>
    <property type="project" value="UniProtKB-SubCell"/>
</dbReference>
<dbReference type="GO" id="GO:0097505">
    <property type="term" value="C:Rad6-Rad18 complex"/>
    <property type="evidence" value="ECO:0007669"/>
    <property type="project" value="TreeGrafter"/>
</dbReference>
<dbReference type="GO" id="GO:0008270">
    <property type="term" value="F:zinc ion binding"/>
    <property type="evidence" value="ECO:0007669"/>
    <property type="project" value="UniProtKB-KW"/>
</dbReference>
<dbReference type="GO" id="GO:0003697">
    <property type="term" value="F:single-stranded DNA binding"/>
    <property type="evidence" value="ECO:0007669"/>
    <property type="project" value="UniProtKB-UniRule"/>
</dbReference>
<evidence type="ECO:0000259" key="20">
    <source>
        <dbReference type="PROSITE" id="PS50800"/>
    </source>
</evidence>
<sequence length="478" mass="51451">MPVDDVPDSTDWLSTPLSGLAAVEAALRCQVCKDFYKTPMVTSCSHTFCSLCIRRALSNDGKCPLCRAPEQELKLRSNWSMEETAEAFSKARPAALHLARTVLSGNRSPKRNADAQESLETHVASKPKRLRTSARLIKNRAETTASPMALQPEEDVVEASDDDGEYVQDNPDGLVPCPVCQRTMKAWQVFRHLEACPGTSSGEDASKSNNAAPALGQSQRRQDKALERLPALSYSMLKEQALRKKMAELGISSQGPRGLLEKRHKEWITLWNANCDAARPKRRSELLQDLDIWERTQGGRAPTTSKTIQTAAAIKDKDFDGTAWAAKHDSSFKDLIASAKKSRVEAKRTADEGADKPSAADQTADMTMALSDAQSAHVFSSRRGGGTQSGGGSDGATSPQPDPKGPGTAHPTTGSMASIVGAMPPSGPDSDPLDTPCGPLGAAGAWGRVKHQKRPREWDASGPLQQRTAYLDPGRQGG</sequence>
<dbReference type="SUPFAM" id="SSF57850">
    <property type="entry name" value="RING/U-box"/>
    <property type="match status" value="1"/>
</dbReference>
<dbReference type="SMART" id="SM00734">
    <property type="entry name" value="ZnF_Rad18"/>
    <property type="match status" value="1"/>
</dbReference>
<feature type="domain" description="SAP" evidence="20">
    <location>
        <begin position="234"/>
        <end position="268"/>
    </location>
</feature>
<evidence type="ECO:0000256" key="17">
    <source>
        <dbReference type="RuleBase" id="RU368093"/>
    </source>
</evidence>
<dbReference type="GO" id="GO:0006281">
    <property type="term" value="P:DNA repair"/>
    <property type="evidence" value="ECO:0007669"/>
    <property type="project" value="UniProtKB-KW"/>
</dbReference>
<dbReference type="AlphaFoldDB" id="A0A2S4KQA5"/>